<dbReference type="InterPro" id="IPR049192">
    <property type="entry name" value="DUF4246_C"/>
</dbReference>
<evidence type="ECO:0008006" key="6">
    <source>
        <dbReference type="Google" id="ProtNLM"/>
    </source>
</evidence>
<gene>
    <name evidence="4" type="ORF">V5O48_008228</name>
</gene>
<dbReference type="InterPro" id="IPR025340">
    <property type="entry name" value="DUF4246"/>
</dbReference>
<dbReference type="Proteomes" id="UP001465976">
    <property type="component" value="Unassembled WGS sequence"/>
</dbReference>
<dbReference type="PANTHER" id="PTHR33119">
    <property type="entry name" value="IFI3P"/>
    <property type="match status" value="1"/>
</dbReference>
<protein>
    <recommendedName>
        <fullName evidence="6">Duf1665 domain containing protein</fullName>
    </recommendedName>
</protein>
<evidence type="ECO:0000256" key="1">
    <source>
        <dbReference type="SAM" id="MobiDB-lite"/>
    </source>
</evidence>
<dbReference type="EMBL" id="JBAHYK010000471">
    <property type="protein sequence ID" value="KAL0573732.1"/>
    <property type="molecule type" value="Genomic_DNA"/>
</dbReference>
<dbReference type="Pfam" id="PF21666">
    <property type="entry name" value="DUF4246_N"/>
    <property type="match status" value="1"/>
</dbReference>
<feature type="domain" description="DUF4246" evidence="2">
    <location>
        <begin position="104"/>
        <end position="555"/>
    </location>
</feature>
<name>A0ABR3FEV5_9AGAR</name>
<sequence length="626" mass="72408">MTIIDTASESAGIKLPGFGLPVNTLPYDCIDWQNPDKTNRNRLCFPNAITEWAAANLLVREQTMLTMINEITDKPEWDRKVNDEAIIGRWKMEALSQKGVDFSEAMFDYCIAELRDKAPRFTQTGRVTVLDSLAAIVKSDTAIPSSIADELKAAVKPLENVPTHQKDWHPGSDDKVLDLVHPSLYPLMYGKSRVLPSDRIVLTDCLEACGKGVIIPKPPPEDVDLGVEYNRTLSNGLCRIGYRDRWRSDVQVLDYWSDSYQWLPCEVAFRDEDEVEITSYINNLHPRHAALYGVLEKVIAKTIPLWNDCLSYFGFSSEEARYRIVCGDDAEYEYPLGRERPRDEDEDLNDDERYDRDEEWLRDNRVLIQPEPEDYKPYDREILSQVDLRKDWKEQGLQIVIKLANIELSPESGKTSYEGGTWHVEGQLNEHICASAIYYYDQSNITESRLAFRQLTDREPSHEKDYEQGDYSGLETLYGIEQYGPCLQNLGSVVTREGRLLVFPNVLQHQVQPFKLTDPTKPGYRKILALFLVDPYIRTLSTANVPPQQREWWAEVVRRDDSTRLGKLPAELKDQVVRMTDEWPDEWPISLEEAKRVREDLMLKRRMYVDKVNQDFEQEGFSFCEH</sequence>
<dbReference type="Pfam" id="PF14033">
    <property type="entry name" value="DUF4246"/>
    <property type="match status" value="1"/>
</dbReference>
<evidence type="ECO:0000313" key="5">
    <source>
        <dbReference type="Proteomes" id="UP001465976"/>
    </source>
</evidence>
<evidence type="ECO:0000259" key="3">
    <source>
        <dbReference type="Pfam" id="PF21666"/>
    </source>
</evidence>
<reference evidence="4 5" key="1">
    <citation type="submission" date="2024-02" db="EMBL/GenBank/DDBJ databases">
        <title>A draft genome for the cacao thread blight pathogen Marasmius crinis-equi.</title>
        <authorList>
            <person name="Cohen S.P."/>
            <person name="Baruah I.K."/>
            <person name="Amoako-Attah I."/>
            <person name="Bukari Y."/>
            <person name="Meinhardt L.W."/>
            <person name="Bailey B.A."/>
        </authorList>
    </citation>
    <scope>NUCLEOTIDE SEQUENCE [LARGE SCALE GENOMIC DNA]</scope>
    <source>
        <strain evidence="4 5">GH-76</strain>
    </source>
</reference>
<dbReference type="PANTHER" id="PTHR33119:SF1">
    <property type="entry name" value="FE2OG DIOXYGENASE DOMAIN-CONTAINING PROTEIN"/>
    <property type="match status" value="1"/>
</dbReference>
<keyword evidence="5" id="KW-1185">Reference proteome</keyword>
<proteinExistence type="predicted"/>
<comment type="caution">
    <text evidence="4">The sequence shown here is derived from an EMBL/GenBank/DDBJ whole genome shotgun (WGS) entry which is preliminary data.</text>
</comment>
<dbReference type="InterPro" id="IPR049207">
    <property type="entry name" value="DUF4246_N"/>
</dbReference>
<feature type="domain" description="DUF4246" evidence="3">
    <location>
        <begin position="15"/>
        <end position="93"/>
    </location>
</feature>
<evidence type="ECO:0000259" key="2">
    <source>
        <dbReference type="Pfam" id="PF14033"/>
    </source>
</evidence>
<evidence type="ECO:0000313" key="4">
    <source>
        <dbReference type="EMBL" id="KAL0573732.1"/>
    </source>
</evidence>
<organism evidence="4 5">
    <name type="scientific">Marasmius crinis-equi</name>
    <dbReference type="NCBI Taxonomy" id="585013"/>
    <lineage>
        <taxon>Eukaryota</taxon>
        <taxon>Fungi</taxon>
        <taxon>Dikarya</taxon>
        <taxon>Basidiomycota</taxon>
        <taxon>Agaricomycotina</taxon>
        <taxon>Agaricomycetes</taxon>
        <taxon>Agaricomycetidae</taxon>
        <taxon>Agaricales</taxon>
        <taxon>Marasmiineae</taxon>
        <taxon>Marasmiaceae</taxon>
        <taxon>Marasmius</taxon>
    </lineage>
</organism>
<accession>A0ABR3FEV5</accession>
<feature type="region of interest" description="Disordered" evidence="1">
    <location>
        <begin position="336"/>
        <end position="355"/>
    </location>
</feature>